<sequence length="10" mass="1293">MEETQTENRR</sequence>
<evidence type="ECO:0000313" key="1">
    <source>
        <dbReference type="EMBL" id="JAH15264.1"/>
    </source>
</evidence>
<name>A0A0E9QES1_ANGAN</name>
<proteinExistence type="predicted"/>
<dbReference type="EMBL" id="GBXM01093313">
    <property type="protein sequence ID" value="JAH15264.1"/>
    <property type="molecule type" value="Transcribed_RNA"/>
</dbReference>
<reference evidence="1" key="1">
    <citation type="submission" date="2014-11" db="EMBL/GenBank/DDBJ databases">
        <authorList>
            <person name="Amaro Gonzalez C."/>
        </authorList>
    </citation>
    <scope>NUCLEOTIDE SEQUENCE</scope>
</reference>
<reference evidence="1" key="2">
    <citation type="journal article" date="2015" name="Fish Shellfish Immunol.">
        <title>Early steps in the European eel (Anguilla anguilla)-Vibrio vulnificus interaction in the gills: Role of the RtxA13 toxin.</title>
        <authorList>
            <person name="Callol A."/>
            <person name="Pajuelo D."/>
            <person name="Ebbesson L."/>
            <person name="Teles M."/>
            <person name="MacKenzie S."/>
            <person name="Amaro C."/>
        </authorList>
    </citation>
    <scope>NUCLEOTIDE SEQUENCE</scope>
</reference>
<organism evidence="1">
    <name type="scientific">Anguilla anguilla</name>
    <name type="common">European freshwater eel</name>
    <name type="synonym">Muraena anguilla</name>
    <dbReference type="NCBI Taxonomy" id="7936"/>
    <lineage>
        <taxon>Eukaryota</taxon>
        <taxon>Metazoa</taxon>
        <taxon>Chordata</taxon>
        <taxon>Craniata</taxon>
        <taxon>Vertebrata</taxon>
        <taxon>Euteleostomi</taxon>
        <taxon>Actinopterygii</taxon>
        <taxon>Neopterygii</taxon>
        <taxon>Teleostei</taxon>
        <taxon>Anguilliformes</taxon>
        <taxon>Anguillidae</taxon>
        <taxon>Anguilla</taxon>
    </lineage>
</organism>
<accession>A0A0E9QES1</accession>
<protein>
    <submittedName>
        <fullName evidence="1">Uncharacterized protein</fullName>
    </submittedName>
</protein>